<keyword evidence="3 6" id="KW-0812">Transmembrane</keyword>
<feature type="transmembrane region" description="Helical" evidence="6">
    <location>
        <begin position="42"/>
        <end position="61"/>
    </location>
</feature>
<feature type="transmembrane region" description="Helical" evidence="6">
    <location>
        <begin position="106"/>
        <end position="130"/>
    </location>
</feature>
<feature type="transmembrane region" description="Helical" evidence="6">
    <location>
        <begin position="239"/>
        <end position="259"/>
    </location>
</feature>
<accession>A0ABR8SMC7</accession>
<dbReference type="Pfam" id="PF01940">
    <property type="entry name" value="DUF92"/>
    <property type="match status" value="1"/>
</dbReference>
<feature type="transmembrane region" description="Helical" evidence="6">
    <location>
        <begin position="179"/>
        <end position="203"/>
    </location>
</feature>
<dbReference type="Proteomes" id="UP000603641">
    <property type="component" value="Unassembled WGS sequence"/>
</dbReference>
<keyword evidence="4 6" id="KW-1133">Transmembrane helix</keyword>
<feature type="transmembrane region" description="Helical" evidence="6">
    <location>
        <begin position="151"/>
        <end position="173"/>
    </location>
</feature>
<sequence length="261" mass="28216">MIFLLMGIALLSIMSALFKWLTIAGSVIAFILGVIINKAFGWQGLIILGLFFITSTLLTKWKKDKKQDQDASHTEDKKGRSAWQVLANGGAALLAAIGHLTLSDPVWLIVFAATFATATADTWASEIGVLSKRRPFHIKEWKKVKPGLSGAVSSLGTTAAATGALLIGFSFYFLYDTTITILMCIAISGFLGNVADTLFGAWFEQKYVCSICKRETESHVHCGAKTVKVFGSAYFTNNLVNFSSTIIGGLIAGGLYIWIIS</sequence>
<evidence type="ECO:0000256" key="4">
    <source>
        <dbReference type="ARBA" id="ARBA00022989"/>
    </source>
</evidence>
<gene>
    <name evidence="7" type="ORF">H9648_10660</name>
</gene>
<proteinExistence type="inferred from homology"/>
<name>A0ABR8SMC7_9BACL</name>
<evidence type="ECO:0000256" key="1">
    <source>
        <dbReference type="ARBA" id="ARBA00004141"/>
    </source>
</evidence>
<evidence type="ECO:0000256" key="3">
    <source>
        <dbReference type="ARBA" id="ARBA00022692"/>
    </source>
</evidence>
<dbReference type="PANTHER" id="PTHR13353">
    <property type="entry name" value="TRANSMEMBRANE PROTEIN 19"/>
    <property type="match status" value="1"/>
</dbReference>
<keyword evidence="5 6" id="KW-0472">Membrane</keyword>
<evidence type="ECO:0000256" key="2">
    <source>
        <dbReference type="ARBA" id="ARBA00009012"/>
    </source>
</evidence>
<comment type="caution">
    <text evidence="7">The sequence shown here is derived from an EMBL/GenBank/DDBJ whole genome shotgun (WGS) entry which is preliminary data.</text>
</comment>
<protein>
    <submittedName>
        <fullName evidence="7">DUF92 domain-containing protein</fullName>
    </submittedName>
</protein>
<feature type="transmembrane region" description="Helical" evidence="6">
    <location>
        <begin position="82"/>
        <end position="100"/>
    </location>
</feature>
<evidence type="ECO:0000256" key="5">
    <source>
        <dbReference type="ARBA" id="ARBA00023136"/>
    </source>
</evidence>
<comment type="similarity">
    <text evidence="2">Belongs to the TMEM19 family.</text>
</comment>
<feature type="transmembrane region" description="Helical" evidence="6">
    <location>
        <begin position="7"/>
        <end position="36"/>
    </location>
</feature>
<evidence type="ECO:0000313" key="7">
    <source>
        <dbReference type="EMBL" id="MBD7964513.1"/>
    </source>
</evidence>
<dbReference type="PANTHER" id="PTHR13353:SF5">
    <property type="entry name" value="TRANSMEMBRANE PROTEIN 19"/>
    <property type="match status" value="1"/>
</dbReference>
<organism evidence="7 8">
    <name type="scientific">Fictibacillus norfolkensis</name>
    <dbReference type="NCBI Taxonomy" id="2762233"/>
    <lineage>
        <taxon>Bacteria</taxon>
        <taxon>Bacillati</taxon>
        <taxon>Bacillota</taxon>
        <taxon>Bacilli</taxon>
        <taxon>Bacillales</taxon>
        <taxon>Fictibacillaceae</taxon>
        <taxon>Fictibacillus</taxon>
    </lineage>
</organism>
<evidence type="ECO:0000313" key="8">
    <source>
        <dbReference type="Proteomes" id="UP000603641"/>
    </source>
</evidence>
<evidence type="ECO:0000256" key="6">
    <source>
        <dbReference type="SAM" id="Phobius"/>
    </source>
</evidence>
<dbReference type="RefSeq" id="WP_191753828.1">
    <property type="nucleotide sequence ID" value="NZ_JACSQM010000004.1"/>
</dbReference>
<dbReference type="InterPro" id="IPR002794">
    <property type="entry name" value="DUF92_TMEM19"/>
</dbReference>
<keyword evidence="8" id="KW-1185">Reference proteome</keyword>
<comment type="subcellular location">
    <subcellularLocation>
        <location evidence="1">Membrane</location>
        <topology evidence="1">Multi-pass membrane protein</topology>
    </subcellularLocation>
</comment>
<dbReference type="EMBL" id="JACSQM010000004">
    <property type="protein sequence ID" value="MBD7964513.1"/>
    <property type="molecule type" value="Genomic_DNA"/>
</dbReference>
<reference evidence="7 8" key="1">
    <citation type="submission" date="2020-08" db="EMBL/GenBank/DDBJ databases">
        <title>A Genomic Blueprint of the Chicken Gut Microbiome.</title>
        <authorList>
            <person name="Gilroy R."/>
            <person name="Ravi A."/>
            <person name="Getino M."/>
            <person name="Pursley I."/>
            <person name="Horton D.L."/>
            <person name="Alikhan N.-F."/>
            <person name="Baker D."/>
            <person name="Gharbi K."/>
            <person name="Hall N."/>
            <person name="Watson M."/>
            <person name="Adriaenssens E.M."/>
            <person name="Foster-Nyarko E."/>
            <person name="Jarju S."/>
            <person name="Secka A."/>
            <person name="Antonio M."/>
            <person name="Oren A."/>
            <person name="Chaudhuri R."/>
            <person name="La Ragione R.M."/>
            <person name="Hildebrand F."/>
            <person name="Pallen M.J."/>
        </authorList>
    </citation>
    <scope>NUCLEOTIDE SEQUENCE [LARGE SCALE GENOMIC DNA]</scope>
    <source>
        <strain evidence="7 8">Sa2CUA10</strain>
    </source>
</reference>